<dbReference type="GO" id="GO:0005886">
    <property type="term" value="C:plasma membrane"/>
    <property type="evidence" value="ECO:0007669"/>
    <property type="project" value="UniProtKB-SubCell"/>
</dbReference>
<feature type="transmembrane region" description="Helical" evidence="7">
    <location>
        <begin position="12"/>
        <end position="36"/>
    </location>
</feature>
<dbReference type="PANTHER" id="PTHR33452">
    <property type="entry name" value="OXIDOREDUCTASE CATD-RELATED"/>
    <property type="match status" value="1"/>
</dbReference>
<dbReference type="PANTHER" id="PTHR33452:SF1">
    <property type="entry name" value="INNER MEMBRANE PROTEIN YPHA-RELATED"/>
    <property type="match status" value="1"/>
</dbReference>
<keyword evidence="3" id="KW-1003">Cell membrane</keyword>
<evidence type="ECO:0000313" key="9">
    <source>
        <dbReference type="Proteomes" id="UP000516404"/>
    </source>
</evidence>
<proteinExistence type="inferred from homology"/>
<evidence type="ECO:0000256" key="6">
    <source>
        <dbReference type="ARBA" id="ARBA00023136"/>
    </source>
</evidence>
<dbReference type="InterPro" id="IPR051907">
    <property type="entry name" value="DoxX-like_oxidoreductase"/>
</dbReference>
<protein>
    <submittedName>
        <fullName evidence="8">DoxX family protein</fullName>
    </submittedName>
</protein>
<evidence type="ECO:0000256" key="1">
    <source>
        <dbReference type="ARBA" id="ARBA00004651"/>
    </source>
</evidence>
<reference evidence="8 9" key="1">
    <citation type="submission" date="2020-09" db="EMBL/GenBank/DDBJ databases">
        <title>Investigation of environmental microbes.</title>
        <authorList>
            <person name="Ou Y."/>
            <person name="Kang Q."/>
        </authorList>
    </citation>
    <scope>NUCLEOTIDE SEQUENCE [LARGE SCALE GENOMIC DNA]</scope>
    <source>
        <strain evidence="8 9">KJZ-14</strain>
    </source>
</reference>
<evidence type="ECO:0000256" key="7">
    <source>
        <dbReference type="SAM" id="Phobius"/>
    </source>
</evidence>
<comment type="subcellular location">
    <subcellularLocation>
        <location evidence="1">Cell membrane</location>
        <topology evidence="1">Multi-pass membrane protein</topology>
    </subcellularLocation>
</comment>
<organism evidence="8 9">
    <name type="scientific">Rothia terrae</name>
    <dbReference type="NCBI Taxonomy" id="396015"/>
    <lineage>
        <taxon>Bacteria</taxon>
        <taxon>Bacillati</taxon>
        <taxon>Actinomycetota</taxon>
        <taxon>Actinomycetes</taxon>
        <taxon>Micrococcales</taxon>
        <taxon>Micrococcaceae</taxon>
        <taxon>Rothia</taxon>
    </lineage>
</organism>
<evidence type="ECO:0000256" key="4">
    <source>
        <dbReference type="ARBA" id="ARBA00022692"/>
    </source>
</evidence>
<dbReference type="RefSeq" id="WP_193836654.1">
    <property type="nucleotide sequence ID" value="NZ_CP061539.1"/>
</dbReference>
<accession>A0A802SBT1</accession>
<evidence type="ECO:0000256" key="2">
    <source>
        <dbReference type="ARBA" id="ARBA00006679"/>
    </source>
</evidence>
<comment type="similarity">
    <text evidence="2">Belongs to the DoxX family.</text>
</comment>
<dbReference type="GeneID" id="96624744"/>
<evidence type="ECO:0000256" key="5">
    <source>
        <dbReference type="ARBA" id="ARBA00022989"/>
    </source>
</evidence>
<evidence type="ECO:0000313" key="8">
    <source>
        <dbReference type="EMBL" id="QNV37684.2"/>
    </source>
</evidence>
<dbReference type="EMBL" id="CP061539">
    <property type="protein sequence ID" value="QNV37684.2"/>
    <property type="molecule type" value="Genomic_DNA"/>
</dbReference>
<feature type="transmembrane region" description="Helical" evidence="7">
    <location>
        <begin position="113"/>
        <end position="139"/>
    </location>
</feature>
<dbReference type="InterPro" id="IPR032808">
    <property type="entry name" value="DoxX"/>
</dbReference>
<keyword evidence="9" id="KW-1185">Reference proteome</keyword>
<gene>
    <name evidence="8" type="ORF">IDM49_10885</name>
</gene>
<feature type="transmembrane region" description="Helical" evidence="7">
    <location>
        <begin position="82"/>
        <end position="101"/>
    </location>
</feature>
<sequence length="164" mass="17925">MRQSKGMENNILHSLGLLILRVVIGIIFIANGFMMLNKWGIENTIHQFAGAGIPMTALVVYFSIAAELIGGFLFIADFATRLLALAYVAISAGAIYYIHWAHGLYVSDNGYEYILLLGVASLLFVFTDPGKFSVDYLIARATRGRWGKKNKGVSDDPVVAAYSA</sequence>
<name>A0A802SBT1_9MICC</name>
<dbReference type="KEGG" id="rter:IDM49_10885"/>
<keyword evidence="5 7" id="KW-1133">Transmembrane helix</keyword>
<dbReference type="AlphaFoldDB" id="A0A802SBT1"/>
<dbReference type="Pfam" id="PF07681">
    <property type="entry name" value="DoxX"/>
    <property type="match status" value="1"/>
</dbReference>
<dbReference type="Proteomes" id="UP000516404">
    <property type="component" value="Chromosome"/>
</dbReference>
<keyword evidence="4 7" id="KW-0812">Transmembrane</keyword>
<evidence type="ECO:0000256" key="3">
    <source>
        <dbReference type="ARBA" id="ARBA00022475"/>
    </source>
</evidence>
<feature type="transmembrane region" description="Helical" evidence="7">
    <location>
        <begin position="48"/>
        <end position="75"/>
    </location>
</feature>
<keyword evidence="6 7" id="KW-0472">Membrane</keyword>